<organism evidence="2 3">
    <name type="scientific">Flavobacterium agrisoli</name>
    <dbReference type="NCBI Taxonomy" id="2793066"/>
    <lineage>
        <taxon>Bacteria</taxon>
        <taxon>Pseudomonadati</taxon>
        <taxon>Bacteroidota</taxon>
        <taxon>Flavobacteriia</taxon>
        <taxon>Flavobacteriales</taxon>
        <taxon>Flavobacteriaceae</taxon>
        <taxon>Flavobacterium</taxon>
    </lineage>
</organism>
<evidence type="ECO:0000256" key="1">
    <source>
        <dbReference type="SAM" id="Phobius"/>
    </source>
</evidence>
<proteinExistence type="predicted"/>
<dbReference type="Proteomes" id="UP000609172">
    <property type="component" value="Unassembled WGS sequence"/>
</dbReference>
<feature type="transmembrane region" description="Helical" evidence="1">
    <location>
        <begin position="33"/>
        <end position="53"/>
    </location>
</feature>
<evidence type="ECO:0000313" key="2">
    <source>
        <dbReference type="EMBL" id="MBK0370686.1"/>
    </source>
</evidence>
<accession>A0A934PQE1</accession>
<evidence type="ECO:0008006" key="4">
    <source>
        <dbReference type="Google" id="ProtNLM"/>
    </source>
</evidence>
<sequence>MRYLKYTTYVYLFFGLYFVYDGIVKLSHEDTTYWLSFAIAAMGIAMFFVRRRFAKKMEDRNKKS</sequence>
<gene>
    <name evidence="2" type="ORF">I5M07_12675</name>
</gene>
<keyword evidence="1" id="KW-1133">Transmembrane helix</keyword>
<keyword evidence="1" id="KW-0812">Transmembrane</keyword>
<name>A0A934PQE1_9FLAO</name>
<evidence type="ECO:0000313" key="3">
    <source>
        <dbReference type="Proteomes" id="UP000609172"/>
    </source>
</evidence>
<dbReference type="AlphaFoldDB" id="A0A934PQE1"/>
<reference evidence="2" key="1">
    <citation type="submission" date="2020-12" db="EMBL/GenBank/DDBJ databases">
        <title>Bacterial novel species Flavobacterium sp. SE-1-e isolated from soil.</title>
        <authorList>
            <person name="Jung H.-Y."/>
        </authorList>
    </citation>
    <scope>NUCLEOTIDE SEQUENCE</scope>
    <source>
        <strain evidence="2">SE-1-e</strain>
    </source>
</reference>
<keyword evidence="3" id="KW-1185">Reference proteome</keyword>
<protein>
    <recommendedName>
        <fullName evidence="4">LPXTG-motif cell wall-anchored protein</fullName>
    </recommendedName>
</protein>
<keyword evidence="1" id="KW-0472">Membrane</keyword>
<comment type="caution">
    <text evidence="2">The sequence shown here is derived from an EMBL/GenBank/DDBJ whole genome shotgun (WGS) entry which is preliminary data.</text>
</comment>
<dbReference type="EMBL" id="JAEHFV010000005">
    <property type="protein sequence ID" value="MBK0370686.1"/>
    <property type="molecule type" value="Genomic_DNA"/>
</dbReference>
<dbReference type="RefSeq" id="WP_200106818.1">
    <property type="nucleotide sequence ID" value="NZ_JAEHFV010000005.1"/>
</dbReference>
<feature type="transmembrane region" description="Helical" evidence="1">
    <location>
        <begin position="9"/>
        <end position="27"/>
    </location>
</feature>